<keyword evidence="2" id="KW-1185">Reference proteome</keyword>
<gene>
    <name evidence="1" type="ORF">BDN72DRAFT_823709</name>
</gene>
<organism evidence="1 2">
    <name type="scientific">Pluteus cervinus</name>
    <dbReference type="NCBI Taxonomy" id="181527"/>
    <lineage>
        <taxon>Eukaryota</taxon>
        <taxon>Fungi</taxon>
        <taxon>Dikarya</taxon>
        <taxon>Basidiomycota</taxon>
        <taxon>Agaricomycotina</taxon>
        <taxon>Agaricomycetes</taxon>
        <taxon>Agaricomycetidae</taxon>
        <taxon>Agaricales</taxon>
        <taxon>Pluteineae</taxon>
        <taxon>Pluteaceae</taxon>
        <taxon>Pluteus</taxon>
    </lineage>
</organism>
<dbReference type="Proteomes" id="UP000308600">
    <property type="component" value="Unassembled WGS sequence"/>
</dbReference>
<proteinExistence type="predicted"/>
<evidence type="ECO:0000313" key="1">
    <source>
        <dbReference type="EMBL" id="TFK66220.1"/>
    </source>
</evidence>
<accession>A0ACD3AKC6</accession>
<evidence type="ECO:0000313" key="2">
    <source>
        <dbReference type="Proteomes" id="UP000308600"/>
    </source>
</evidence>
<dbReference type="EMBL" id="ML208412">
    <property type="protein sequence ID" value="TFK66220.1"/>
    <property type="molecule type" value="Genomic_DNA"/>
</dbReference>
<feature type="non-terminal residue" evidence="1">
    <location>
        <position position="305"/>
    </location>
</feature>
<name>A0ACD3AKC6_9AGAR</name>
<protein>
    <submittedName>
        <fullName evidence="1">Uncharacterized protein</fullName>
    </submittedName>
</protein>
<sequence>MSFPSRTSARVAVASRLSAMSVAPPQYSAVDTSGFDTSPSSRLPRYSSLLSSEPLASPISSTTDTTRAQHTFSVDGDTKATPWATLKVFGSTSSLQVRGGENVTGSVNLNLESPQSIQSIHILLRGRISTSSWADSIYTFLEHTVPIWSKTSGSPQSTATTPSSKNDGKLCGEYTFPFSIPFPSVIGVSRGRNPSSQLFSPPQTFFERNSTVNVRYELVVRISRGKLRSMGRIKVPIVYTPKIVPSAPSFLRQLAYRNNQPIPAPRVDTTGWCTAPVVSVHGLFHQKRQVEVECTLSLANPLCYM</sequence>
<reference evidence="1 2" key="1">
    <citation type="journal article" date="2019" name="Nat. Ecol. Evol.">
        <title>Megaphylogeny resolves global patterns of mushroom evolution.</title>
        <authorList>
            <person name="Varga T."/>
            <person name="Krizsan K."/>
            <person name="Foldi C."/>
            <person name="Dima B."/>
            <person name="Sanchez-Garcia M."/>
            <person name="Sanchez-Ramirez S."/>
            <person name="Szollosi G.J."/>
            <person name="Szarkandi J.G."/>
            <person name="Papp V."/>
            <person name="Albert L."/>
            <person name="Andreopoulos W."/>
            <person name="Angelini C."/>
            <person name="Antonin V."/>
            <person name="Barry K.W."/>
            <person name="Bougher N.L."/>
            <person name="Buchanan P."/>
            <person name="Buyck B."/>
            <person name="Bense V."/>
            <person name="Catcheside P."/>
            <person name="Chovatia M."/>
            <person name="Cooper J."/>
            <person name="Damon W."/>
            <person name="Desjardin D."/>
            <person name="Finy P."/>
            <person name="Geml J."/>
            <person name="Haridas S."/>
            <person name="Hughes K."/>
            <person name="Justo A."/>
            <person name="Karasinski D."/>
            <person name="Kautmanova I."/>
            <person name="Kiss B."/>
            <person name="Kocsube S."/>
            <person name="Kotiranta H."/>
            <person name="LaButti K.M."/>
            <person name="Lechner B.E."/>
            <person name="Liimatainen K."/>
            <person name="Lipzen A."/>
            <person name="Lukacs Z."/>
            <person name="Mihaltcheva S."/>
            <person name="Morgado L.N."/>
            <person name="Niskanen T."/>
            <person name="Noordeloos M.E."/>
            <person name="Ohm R.A."/>
            <person name="Ortiz-Santana B."/>
            <person name="Ovrebo C."/>
            <person name="Racz N."/>
            <person name="Riley R."/>
            <person name="Savchenko A."/>
            <person name="Shiryaev A."/>
            <person name="Soop K."/>
            <person name="Spirin V."/>
            <person name="Szebenyi C."/>
            <person name="Tomsovsky M."/>
            <person name="Tulloss R.E."/>
            <person name="Uehling J."/>
            <person name="Grigoriev I.V."/>
            <person name="Vagvolgyi C."/>
            <person name="Papp T."/>
            <person name="Martin F.M."/>
            <person name="Miettinen O."/>
            <person name="Hibbett D.S."/>
            <person name="Nagy L.G."/>
        </authorList>
    </citation>
    <scope>NUCLEOTIDE SEQUENCE [LARGE SCALE GENOMIC DNA]</scope>
    <source>
        <strain evidence="1 2">NL-1719</strain>
    </source>
</reference>